<accession>A0A1D9Q6A3</accession>
<dbReference type="AlphaFoldDB" id="A0A1D9Q6A3"/>
<organism evidence="2 3">
    <name type="scientific">Sclerotinia sclerotiorum (strain ATCC 18683 / 1980 / Ss-1)</name>
    <name type="common">White mold</name>
    <name type="synonym">Whetzelinia sclerotiorum</name>
    <dbReference type="NCBI Taxonomy" id="665079"/>
    <lineage>
        <taxon>Eukaryota</taxon>
        <taxon>Fungi</taxon>
        <taxon>Dikarya</taxon>
        <taxon>Ascomycota</taxon>
        <taxon>Pezizomycotina</taxon>
        <taxon>Leotiomycetes</taxon>
        <taxon>Helotiales</taxon>
        <taxon>Sclerotiniaceae</taxon>
        <taxon>Sclerotinia</taxon>
    </lineage>
</organism>
<dbReference type="Proteomes" id="UP000177798">
    <property type="component" value="Chromosome 6"/>
</dbReference>
<feature type="region of interest" description="Disordered" evidence="1">
    <location>
        <begin position="227"/>
        <end position="271"/>
    </location>
</feature>
<dbReference type="VEuPathDB" id="FungiDB:sscle_06g052310"/>
<dbReference type="EMBL" id="CP017819">
    <property type="protein sequence ID" value="APA10461.1"/>
    <property type="molecule type" value="Genomic_DNA"/>
</dbReference>
<reference evidence="3" key="1">
    <citation type="journal article" date="2017" name="Genome Biol. Evol.">
        <title>The complete genome sequence of the phytopathogenic fungus Sclerotinia sclerotiorum reveals insights into the genome architecture of broad host range pathogens.</title>
        <authorList>
            <person name="Derbyshire M."/>
            <person name="Denton-Giles M."/>
            <person name="Hegedus D."/>
            <person name="Seifbarghy S."/>
            <person name="Rollins J."/>
            <person name="van Kan J."/>
            <person name="Seidl M.F."/>
            <person name="Faino L."/>
            <person name="Mbengue M."/>
            <person name="Navaud O."/>
            <person name="Raffaele S."/>
            <person name="Hammond-Kosack K."/>
            <person name="Heard S."/>
            <person name="Oliver R."/>
        </authorList>
    </citation>
    <scope>NUCLEOTIDE SEQUENCE [LARGE SCALE GENOMIC DNA]</scope>
    <source>
        <strain evidence="3">ATCC 18683 / 1980 / Ss-1</strain>
    </source>
</reference>
<proteinExistence type="predicted"/>
<dbReference type="OrthoDB" id="10480935at2759"/>
<evidence type="ECO:0000256" key="1">
    <source>
        <dbReference type="SAM" id="MobiDB-lite"/>
    </source>
</evidence>
<evidence type="ECO:0000313" key="3">
    <source>
        <dbReference type="Proteomes" id="UP000177798"/>
    </source>
</evidence>
<sequence>MNALVISGSKGIDKFRAQSVKWSLETEKFRAKIRLDAPRPAMPNESWLPKNILNIILGHSALDPYQWGGITVRGIVEAIRELQRQYPREGIQLPGCREPWSEEDGEILTKYNQGKFWEHGNFREVEAQDARKLAESQRQASNSEGISYSARTYQEGVYNTGTQQQGTYESGAYNAGIQHPGAYAQGAYNTGIQQPGTYESGVYNTGVQPGTYESCPYSAGVQHPQTYNTGTQQQGTYNTENQQSGTYGGGAYNAGAQHPGTYNTGDRYWGT</sequence>
<evidence type="ECO:0000313" key="2">
    <source>
        <dbReference type="EMBL" id="APA10461.1"/>
    </source>
</evidence>
<feature type="compositionally biased region" description="Low complexity" evidence="1">
    <location>
        <begin position="227"/>
        <end position="245"/>
    </location>
</feature>
<gene>
    <name evidence="2" type="ORF">sscle_06g052310</name>
</gene>
<protein>
    <submittedName>
        <fullName evidence="2">Uncharacterized protein</fullName>
    </submittedName>
</protein>
<name>A0A1D9Q6A3_SCLS1</name>